<dbReference type="CDD" id="cd00063">
    <property type="entry name" value="FN3"/>
    <property type="match status" value="1"/>
</dbReference>
<proteinExistence type="predicted"/>
<protein>
    <submittedName>
        <fullName evidence="4">ASPM-SPD-2-Hydin domain-containing protein</fullName>
    </submittedName>
</protein>
<accession>A0A4V2G4A9</accession>
<dbReference type="OrthoDB" id="9803686at2"/>
<dbReference type="InterPro" id="IPR013783">
    <property type="entry name" value="Ig-like_fold"/>
</dbReference>
<dbReference type="SUPFAM" id="SSF49265">
    <property type="entry name" value="Fibronectin type III"/>
    <property type="match status" value="1"/>
</dbReference>
<dbReference type="EMBL" id="SHKW01000001">
    <property type="protein sequence ID" value="RZU39976.1"/>
    <property type="molecule type" value="Genomic_DNA"/>
</dbReference>
<reference evidence="4 5" key="1">
    <citation type="submission" date="2019-02" db="EMBL/GenBank/DDBJ databases">
        <title>Genomic Encyclopedia of Archaeal and Bacterial Type Strains, Phase II (KMG-II): from individual species to whole genera.</title>
        <authorList>
            <person name="Goeker M."/>
        </authorList>
    </citation>
    <scope>NUCLEOTIDE SEQUENCE [LARGE SCALE GENOMIC DNA]</scope>
    <source>
        <strain evidence="4 5">DSM 18101</strain>
    </source>
</reference>
<sequence>MRKLSTLVFVVLSLILPALSFSQSSSPVWFTLNAPEGSVITASSTITLRFGQVASTCAAVMGSGPCSGVSVGTPSPEVWTSPKTFTPTSGSATVNVVVTATSFGGVDPIPGVYKTVQIQEQTNSQTITINGQSVTVPGLSSSPSSPPSSSGAWLTLNAPDGSVITASGSITLRYGQLASTCSVVSVSSGPCRGANPGGTTPETWTSPQTFSPLSGSSTVSVTVSTAAFNNVDPLPGVYKTVQIQQKTTAQTIIVNGQSRTVPGTSTPPSSSVWFTLTAPEGTVITASAPITLRYGQLASTCAVVAVNSGPCQGASPGRPTPETWTSPQTFSPSSGSTTASVTVSTAAFNNVDPIPGVYKTVQIQEKTNTQTITVNGQSVTVPGTSTQPTCQLVANPSSINFQNTTVGYTLSSSGSITSNCPTTVTVSSVQVSGPYSVSGFQSPFSLASGQTQNYSAVFAPTTTGTANGTIAFVSNAATNPNVSVSLTGTGVGSTQVATLSSSATSLAFGNVAVNNAQSKTVTITNSGSTTITVSAVRVTGTGFSISSVTTPFTLAASQSRQITVTLTPTANGSASGTLTITSNASNSTLTVSLTGTGVSPANRTVTLSWNPSSSQVSGYNIYRSTVSGGPYSKINSSTITTVSYSDQTVVGGATYYYTITAVGTNGTQSGYSNQATVVIPNP</sequence>
<evidence type="ECO:0000256" key="2">
    <source>
        <dbReference type="SAM" id="SignalP"/>
    </source>
</evidence>
<evidence type="ECO:0000313" key="4">
    <source>
        <dbReference type="EMBL" id="RZU39976.1"/>
    </source>
</evidence>
<dbReference type="Pfam" id="PF22073">
    <property type="entry name" value="Cep192_D4"/>
    <property type="match status" value="1"/>
</dbReference>
<feature type="region of interest" description="Disordered" evidence="1">
    <location>
        <begin position="313"/>
        <end position="337"/>
    </location>
</feature>
<organism evidence="4 5">
    <name type="scientific">Edaphobacter modestus</name>
    <dbReference type="NCBI Taxonomy" id="388466"/>
    <lineage>
        <taxon>Bacteria</taxon>
        <taxon>Pseudomonadati</taxon>
        <taxon>Acidobacteriota</taxon>
        <taxon>Terriglobia</taxon>
        <taxon>Terriglobales</taxon>
        <taxon>Acidobacteriaceae</taxon>
        <taxon>Edaphobacter</taxon>
    </lineage>
</organism>
<dbReference type="InterPro" id="IPR003961">
    <property type="entry name" value="FN3_dom"/>
</dbReference>
<comment type="caution">
    <text evidence="4">The sequence shown here is derived from an EMBL/GenBank/DDBJ whole genome shotgun (WGS) entry which is preliminary data.</text>
</comment>
<dbReference type="NCBIfam" id="NF012200">
    <property type="entry name" value="choice_anch_D"/>
    <property type="match status" value="2"/>
</dbReference>
<evidence type="ECO:0000259" key="3">
    <source>
        <dbReference type="PROSITE" id="PS50853"/>
    </source>
</evidence>
<name>A0A4V2G4A9_9BACT</name>
<dbReference type="PROSITE" id="PS50853">
    <property type="entry name" value="FN3"/>
    <property type="match status" value="1"/>
</dbReference>
<keyword evidence="2" id="KW-0732">Signal</keyword>
<feature type="domain" description="Fibronectin type-III" evidence="3">
    <location>
        <begin position="589"/>
        <end position="682"/>
    </location>
</feature>
<dbReference type="Gene3D" id="2.60.40.10">
    <property type="entry name" value="Immunoglobulins"/>
    <property type="match status" value="3"/>
</dbReference>
<evidence type="ECO:0000256" key="1">
    <source>
        <dbReference type="SAM" id="MobiDB-lite"/>
    </source>
</evidence>
<dbReference type="InterPro" id="IPR054090">
    <property type="entry name" value="Cep192_Spd-2-like_dom"/>
</dbReference>
<dbReference type="RefSeq" id="WP_130418114.1">
    <property type="nucleotide sequence ID" value="NZ_SHKW01000001.1"/>
</dbReference>
<dbReference type="InterPro" id="IPR036116">
    <property type="entry name" value="FN3_sf"/>
</dbReference>
<evidence type="ECO:0000313" key="5">
    <source>
        <dbReference type="Proteomes" id="UP000292958"/>
    </source>
</evidence>
<feature type="signal peptide" evidence="2">
    <location>
        <begin position="1"/>
        <end position="20"/>
    </location>
</feature>
<gene>
    <name evidence="4" type="ORF">BDD14_1386</name>
</gene>
<keyword evidence="5" id="KW-1185">Reference proteome</keyword>
<dbReference type="Proteomes" id="UP000292958">
    <property type="component" value="Unassembled WGS sequence"/>
</dbReference>
<feature type="chain" id="PRO_5020961508" evidence="2">
    <location>
        <begin position="21"/>
        <end position="682"/>
    </location>
</feature>
<dbReference type="AlphaFoldDB" id="A0A4V2G4A9"/>